<reference evidence="1 2" key="1">
    <citation type="journal article" date="2008" name="Int. J. Syst. Evol. Microbiol.">
        <title>Bizionia argentinensis sp. nov., isolated from surface marine water in Antarctica.</title>
        <authorList>
            <person name="Bercovich A."/>
            <person name="Vazquez S.C."/>
            <person name="Yankilevich P."/>
            <person name="Coria S.H."/>
            <person name="Foti M."/>
            <person name="Hernandez E."/>
            <person name="Vidal A."/>
            <person name="Ruberto L."/>
            <person name="Melo C."/>
            <person name="Marenssi S."/>
            <person name="Criscuolo M."/>
            <person name="Memoli M."/>
            <person name="Arguelles M."/>
            <person name="Mac Cormack W.P."/>
        </authorList>
    </citation>
    <scope>NUCLEOTIDE SEQUENCE [LARGE SCALE GENOMIC DNA]</scope>
    <source>
        <strain evidence="1 2">JUB59</strain>
    </source>
</reference>
<dbReference type="AlphaFoldDB" id="G2EEC1"/>
<comment type="caution">
    <text evidence="1">The sequence shown here is derived from an EMBL/GenBank/DDBJ whole genome shotgun (WGS) entry which is preliminary data.</text>
</comment>
<gene>
    <name evidence="1" type="ORF">BZARG_1020</name>
</gene>
<evidence type="ECO:0000313" key="1">
    <source>
        <dbReference type="EMBL" id="EGV43142.1"/>
    </source>
</evidence>
<dbReference type="EMBL" id="AFXZ01000034">
    <property type="protein sequence ID" value="EGV43142.1"/>
    <property type="molecule type" value="Genomic_DNA"/>
</dbReference>
<dbReference type="Proteomes" id="UP000003730">
    <property type="component" value="Unassembled WGS sequence"/>
</dbReference>
<evidence type="ECO:0000313" key="2">
    <source>
        <dbReference type="Proteomes" id="UP000003730"/>
    </source>
</evidence>
<proteinExistence type="predicted"/>
<dbReference type="SUPFAM" id="SSF55729">
    <property type="entry name" value="Acyl-CoA N-acyltransferases (Nat)"/>
    <property type="match status" value="1"/>
</dbReference>
<keyword evidence="2" id="KW-1185">Reference proteome</keyword>
<dbReference type="RefSeq" id="WP_008637696.1">
    <property type="nucleotide sequence ID" value="NZ_AFXZ01000034.1"/>
</dbReference>
<dbReference type="STRING" id="1046627.BZARG_1020"/>
<dbReference type="Gene3D" id="3.40.630.30">
    <property type="match status" value="1"/>
</dbReference>
<organism evidence="1 2">
    <name type="scientific">Bizionia argentinensis JUB59</name>
    <dbReference type="NCBI Taxonomy" id="1046627"/>
    <lineage>
        <taxon>Bacteria</taxon>
        <taxon>Pseudomonadati</taxon>
        <taxon>Bacteroidota</taxon>
        <taxon>Flavobacteriia</taxon>
        <taxon>Flavobacteriales</taxon>
        <taxon>Flavobacteriaceae</taxon>
        <taxon>Bizionia</taxon>
    </lineage>
</organism>
<dbReference type="InterPro" id="IPR016181">
    <property type="entry name" value="Acyl_CoA_acyltransferase"/>
</dbReference>
<accession>G2EEC1</accession>
<protein>
    <submittedName>
        <fullName evidence="1">GNAT family N-acetyltransferase</fullName>
    </submittedName>
</protein>
<name>G2EEC1_9FLAO</name>
<dbReference type="GO" id="GO:0016740">
    <property type="term" value="F:transferase activity"/>
    <property type="evidence" value="ECO:0007669"/>
    <property type="project" value="UniProtKB-KW"/>
</dbReference>
<sequence>MIETNLFTSSHNLPATWDALVSHDIFLQTPYLKAFEKSAPNNITLYYFAFYKQEELIGVAIIQRVKLYLNDMFRNQEDSCFQERFKNRISKILKGNILVVGNLTHTGQHGVYFNQNIVSNDQFISGLIDAVNVLKRDIKTVYNKRIRAVLLKDYFLTDAIHRSTNSLYKLGFHQLVVQPNMIMNIPETWSTFDFYIGDFHKKYRDRYKSARKKCKDIVTKELDEVEIFKQSKSLYNLYKNVSNHAKINTFLLPENHFYTLKKQLGDNFKVFGYYLNDELVGFYTLILNYKQVETYFLGYNSHYQFKHQLYLNMLYDMAKFGINNKYKSVVYARTAMEIKSSVGAKPQAMVLYLKHTNLFMNTALKYIFKLMNPSKTWTERNPFKLN</sequence>
<keyword evidence="1" id="KW-0808">Transferase</keyword>
<dbReference type="OrthoDB" id="240921at2"/>
<dbReference type="PATRIC" id="fig|1046627.3.peg.1866"/>
<dbReference type="eggNOG" id="COG3146">
    <property type="taxonomic scope" value="Bacteria"/>
</dbReference>